<dbReference type="AlphaFoldDB" id="A0AAF0PNP1"/>
<evidence type="ECO:0000313" key="3">
    <source>
        <dbReference type="Proteomes" id="UP001234989"/>
    </source>
</evidence>
<accession>A0AAF0PNP1</accession>
<feature type="transmembrane region" description="Helical" evidence="1">
    <location>
        <begin position="57"/>
        <end position="74"/>
    </location>
</feature>
<name>A0AAF0PNP1_SOLVR</name>
<gene>
    <name evidence="2" type="ORF">MTR67_001679</name>
</gene>
<keyword evidence="1" id="KW-1133">Transmembrane helix</keyword>
<proteinExistence type="predicted"/>
<sequence length="83" mass="9420">CGAKDHWAQLVGLTDLLGDPPFCLVHRISALSFNNFKFCNIGRYGTASRNRLVTRRLLLSIAYLILSFRAWHTITLGETKAIW</sequence>
<dbReference type="Proteomes" id="UP001234989">
    <property type="component" value="Chromosome 1"/>
</dbReference>
<dbReference type="EMBL" id="CP133612">
    <property type="protein sequence ID" value="WMV08294.1"/>
    <property type="molecule type" value="Genomic_DNA"/>
</dbReference>
<keyword evidence="3" id="KW-1185">Reference proteome</keyword>
<evidence type="ECO:0000256" key="1">
    <source>
        <dbReference type="SAM" id="Phobius"/>
    </source>
</evidence>
<keyword evidence="1" id="KW-0812">Transmembrane</keyword>
<evidence type="ECO:0000313" key="2">
    <source>
        <dbReference type="EMBL" id="WMV08294.1"/>
    </source>
</evidence>
<protein>
    <submittedName>
        <fullName evidence="2">Uncharacterized protein</fullName>
    </submittedName>
</protein>
<organism evidence="2 3">
    <name type="scientific">Solanum verrucosum</name>
    <dbReference type="NCBI Taxonomy" id="315347"/>
    <lineage>
        <taxon>Eukaryota</taxon>
        <taxon>Viridiplantae</taxon>
        <taxon>Streptophyta</taxon>
        <taxon>Embryophyta</taxon>
        <taxon>Tracheophyta</taxon>
        <taxon>Spermatophyta</taxon>
        <taxon>Magnoliopsida</taxon>
        <taxon>eudicotyledons</taxon>
        <taxon>Gunneridae</taxon>
        <taxon>Pentapetalae</taxon>
        <taxon>asterids</taxon>
        <taxon>lamiids</taxon>
        <taxon>Solanales</taxon>
        <taxon>Solanaceae</taxon>
        <taxon>Solanoideae</taxon>
        <taxon>Solaneae</taxon>
        <taxon>Solanum</taxon>
    </lineage>
</organism>
<feature type="non-terminal residue" evidence="2">
    <location>
        <position position="1"/>
    </location>
</feature>
<reference evidence="2" key="1">
    <citation type="submission" date="2023-08" db="EMBL/GenBank/DDBJ databases">
        <title>A de novo genome assembly of Solanum verrucosum Schlechtendal, a Mexican diploid species geographically isolated from the other diploid A-genome species in potato relatives.</title>
        <authorList>
            <person name="Hosaka K."/>
        </authorList>
    </citation>
    <scope>NUCLEOTIDE SEQUENCE</scope>
    <source>
        <tissue evidence="2">Young leaves</tissue>
    </source>
</reference>
<keyword evidence="1" id="KW-0472">Membrane</keyword>